<gene>
    <name evidence="2" type="ORF">PLEPLA_LOCUS46350</name>
</gene>
<keyword evidence="3" id="KW-1185">Reference proteome</keyword>
<evidence type="ECO:0000256" key="1">
    <source>
        <dbReference type="SAM" id="MobiDB-lite"/>
    </source>
</evidence>
<reference evidence="2" key="1">
    <citation type="submission" date="2020-03" db="EMBL/GenBank/DDBJ databases">
        <authorList>
            <person name="Weist P."/>
        </authorList>
    </citation>
    <scope>NUCLEOTIDE SEQUENCE</scope>
</reference>
<name>A0A9N7ZBR9_PLEPL</name>
<comment type="caution">
    <text evidence="2">The sequence shown here is derived from an EMBL/GenBank/DDBJ whole genome shotgun (WGS) entry which is preliminary data.</text>
</comment>
<protein>
    <submittedName>
        <fullName evidence="2">Uncharacterized protein</fullName>
    </submittedName>
</protein>
<dbReference type="Proteomes" id="UP001153269">
    <property type="component" value="Unassembled WGS sequence"/>
</dbReference>
<sequence>MTPSGCRNLSIPPEEPDMQAPIEETTGSRPPAARLKSVRQLNTRLRSRLCPSSSSLGTLWSLKEAGSVRIWCQHRTELQQLHMKRKPSDEELSLEVDLMTRDPLWLRGDWSEGQPTTSTSCFQSWHQAI</sequence>
<proteinExistence type="predicted"/>
<dbReference type="AlphaFoldDB" id="A0A9N7ZBR9"/>
<dbReference type="EMBL" id="CADEAL010004392">
    <property type="protein sequence ID" value="CAB1458520.1"/>
    <property type="molecule type" value="Genomic_DNA"/>
</dbReference>
<evidence type="ECO:0000313" key="3">
    <source>
        <dbReference type="Proteomes" id="UP001153269"/>
    </source>
</evidence>
<feature type="region of interest" description="Disordered" evidence="1">
    <location>
        <begin position="1"/>
        <end position="34"/>
    </location>
</feature>
<accession>A0A9N7ZBR9</accession>
<evidence type="ECO:0000313" key="2">
    <source>
        <dbReference type="EMBL" id="CAB1458520.1"/>
    </source>
</evidence>
<organism evidence="2 3">
    <name type="scientific">Pleuronectes platessa</name>
    <name type="common">European plaice</name>
    <dbReference type="NCBI Taxonomy" id="8262"/>
    <lineage>
        <taxon>Eukaryota</taxon>
        <taxon>Metazoa</taxon>
        <taxon>Chordata</taxon>
        <taxon>Craniata</taxon>
        <taxon>Vertebrata</taxon>
        <taxon>Euteleostomi</taxon>
        <taxon>Actinopterygii</taxon>
        <taxon>Neopterygii</taxon>
        <taxon>Teleostei</taxon>
        <taxon>Neoteleostei</taxon>
        <taxon>Acanthomorphata</taxon>
        <taxon>Carangaria</taxon>
        <taxon>Pleuronectiformes</taxon>
        <taxon>Pleuronectoidei</taxon>
        <taxon>Pleuronectidae</taxon>
        <taxon>Pleuronectes</taxon>
    </lineage>
</organism>